<dbReference type="EMBL" id="MN739215">
    <property type="protein sequence ID" value="QHS94051.1"/>
    <property type="molecule type" value="Genomic_DNA"/>
</dbReference>
<dbReference type="AlphaFoldDB" id="A0A6C0BQJ1"/>
<accession>A0A6C0BQJ1</accession>
<evidence type="ECO:0000256" key="1">
    <source>
        <dbReference type="SAM" id="Phobius"/>
    </source>
</evidence>
<protein>
    <submittedName>
        <fullName evidence="2">Uncharacterized protein</fullName>
    </submittedName>
</protein>
<keyword evidence="1" id="KW-0472">Membrane</keyword>
<proteinExistence type="predicted"/>
<evidence type="ECO:0000313" key="2">
    <source>
        <dbReference type="EMBL" id="QHS94051.1"/>
    </source>
</evidence>
<keyword evidence="1" id="KW-1133">Transmembrane helix</keyword>
<feature type="transmembrane region" description="Helical" evidence="1">
    <location>
        <begin position="6"/>
        <end position="23"/>
    </location>
</feature>
<keyword evidence="1" id="KW-0812">Transmembrane</keyword>
<sequence length="92" mass="10436">MNIHKPTQLVFVSFVFLSITLIVHRHLNANDRLAILAILTIAMLPSLYSINCLVGGDCVIWAWYHSIILTFWCISAALVSIKNNKKNLKKKN</sequence>
<organism evidence="2">
    <name type="scientific">viral metagenome</name>
    <dbReference type="NCBI Taxonomy" id="1070528"/>
    <lineage>
        <taxon>unclassified sequences</taxon>
        <taxon>metagenomes</taxon>
        <taxon>organismal metagenomes</taxon>
    </lineage>
</organism>
<reference evidence="2" key="1">
    <citation type="journal article" date="2020" name="Nature">
        <title>Giant virus diversity and host interactions through global metagenomics.</title>
        <authorList>
            <person name="Schulz F."/>
            <person name="Roux S."/>
            <person name="Paez-Espino D."/>
            <person name="Jungbluth S."/>
            <person name="Walsh D.A."/>
            <person name="Denef V.J."/>
            <person name="McMahon K.D."/>
            <person name="Konstantinidis K.T."/>
            <person name="Eloe-Fadrosh E.A."/>
            <person name="Kyrpides N.C."/>
            <person name="Woyke T."/>
        </authorList>
    </citation>
    <scope>NUCLEOTIDE SEQUENCE</scope>
    <source>
        <strain evidence="2">GVMAG-M-3300018416-26</strain>
    </source>
</reference>
<feature type="transmembrane region" description="Helical" evidence="1">
    <location>
        <begin position="35"/>
        <end position="56"/>
    </location>
</feature>
<feature type="transmembrane region" description="Helical" evidence="1">
    <location>
        <begin position="62"/>
        <end position="81"/>
    </location>
</feature>
<name>A0A6C0BQJ1_9ZZZZ</name>